<reference evidence="1" key="1">
    <citation type="submission" date="2020-10" db="EMBL/GenBank/DDBJ databases">
        <title>Genome sequence of the unusual species of purple photosynthetic bacteria, Phaeovibrio sulfidiphilus DSM 23193, type strain.</title>
        <authorList>
            <person name="Kyndt J.A."/>
            <person name="Meyer T.E."/>
        </authorList>
    </citation>
    <scope>NUCLEOTIDE SEQUENCE</scope>
    <source>
        <strain evidence="1">DSM 23193</strain>
    </source>
</reference>
<protein>
    <submittedName>
        <fullName evidence="1">Uncharacterized protein</fullName>
    </submittedName>
</protein>
<evidence type="ECO:0000313" key="1">
    <source>
        <dbReference type="EMBL" id="MBE1237400.1"/>
    </source>
</evidence>
<gene>
    <name evidence="1" type="ORF">IHV25_07035</name>
</gene>
<dbReference type="EMBL" id="JACZHT010000004">
    <property type="protein sequence ID" value="MBE1237400.1"/>
    <property type="molecule type" value="Genomic_DNA"/>
</dbReference>
<dbReference type="RefSeq" id="WP_192534408.1">
    <property type="nucleotide sequence ID" value="NZ_JACZHT010000004.1"/>
</dbReference>
<dbReference type="AlphaFoldDB" id="A0A8J6YMW3"/>
<name>A0A8J6YMW3_9PROT</name>
<evidence type="ECO:0000313" key="2">
    <source>
        <dbReference type="Proteomes" id="UP000631034"/>
    </source>
</evidence>
<comment type="caution">
    <text evidence="1">The sequence shown here is derived from an EMBL/GenBank/DDBJ whole genome shotgun (WGS) entry which is preliminary data.</text>
</comment>
<dbReference type="Proteomes" id="UP000631034">
    <property type="component" value="Unassembled WGS sequence"/>
</dbReference>
<proteinExistence type="predicted"/>
<organism evidence="1 2">
    <name type="scientific">Phaeovibrio sulfidiphilus</name>
    <dbReference type="NCBI Taxonomy" id="1220600"/>
    <lineage>
        <taxon>Bacteria</taxon>
        <taxon>Pseudomonadati</taxon>
        <taxon>Pseudomonadota</taxon>
        <taxon>Alphaproteobacteria</taxon>
        <taxon>Rhodospirillales</taxon>
        <taxon>Rhodospirillaceae</taxon>
        <taxon>Phaeovibrio</taxon>
    </lineage>
</organism>
<keyword evidence="2" id="KW-1185">Reference proteome</keyword>
<sequence length="86" mass="10130">MAWTEDSYLTREEYDRLAPDDRTLHDLIMAARKNDWEKGDELLKQVDFPPEALMALRRVKGADYIRDLGVRTQTAETKYGRNWLEA</sequence>
<accession>A0A8J6YMW3</accession>